<dbReference type="SUPFAM" id="SSF57938">
    <property type="entry name" value="DnaJ/Hsp40 cysteine-rich domain"/>
    <property type="match status" value="1"/>
</dbReference>
<evidence type="ECO:0000256" key="1">
    <source>
        <dbReference type="SAM" id="MobiDB-lite"/>
    </source>
</evidence>
<sequence length="221" mass="22955">MLSTGEQEELNRLRDKYKDGHSVADTIGLQDAGAAKQAVCTGDESLAHVHLCHICQGSGVHTEVHEFRRLESTCKHCSGEGVMVTGSKTSNSSAGSLQGKQHKSKPASSNHSNIPSTAEAAGVASQPSDNPSASAASAEHKKWKAKRELEVLEQRIACITQEKAGIIAALAAGLNSTSSGGGSSGGSVQQALQENLVEQLQRHLDDLVAARAARQAAIGTA</sequence>
<dbReference type="EMBL" id="CP126210">
    <property type="protein sequence ID" value="WIA11331.1"/>
    <property type="molecule type" value="Genomic_DNA"/>
</dbReference>
<feature type="compositionally biased region" description="Polar residues" evidence="1">
    <location>
        <begin position="106"/>
        <end position="116"/>
    </location>
</feature>
<feature type="compositionally biased region" description="Polar residues" evidence="1">
    <location>
        <begin position="86"/>
        <end position="99"/>
    </location>
</feature>
<protein>
    <recommendedName>
        <fullName evidence="4">CR-type domain-containing protein</fullName>
    </recommendedName>
</protein>
<gene>
    <name evidence="2" type="ORF">OEZ85_011454</name>
</gene>
<organism evidence="2 3">
    <name type="scientific">Tetradesmus obliquus</name>
    <name type="common">Green alga</name>
    <name type="synonym">Acutodesmus obliquus</name>
    <dbReference type="NCBI Taxonomy" id="3088"/>
    <lineage>
        <taxon>Eukaryota</taxon>
        <taxon>Viridiplantae</taxon>
        <taxon>Chlorophyta</taxon>
        <taxon>core chlorophytes</taxon>
        <taxon>Chlorophyceae</taxon>
        <taxon>CS clade</taxon>
        <taxon>Sphaeropleales</taxon>
        <taxon>Scenedesmaceae</taxon>
        <taxon>Tetradesmus</taxon>
    </lineage>
</organism>
<evidence type="ECO:0008006" key="4">
    <source>
        <dbReference type="Google" id="ProtNLM"/>
    </source>
</evidence>
<dbReference type="Proteomes" id="UP001244341">
    <property type="component" value="Chromosome 3b"/>
</dbReference>
<reference evidence="2 3" key="1">
    <citation type="submission" date="2023-05" db="EMBL/GenBank/DDBJ databases">
        <title>A 100% complete, gapless, phased diploid assembly of the Scenedesmus obliquus UTEX 3031 genome.</title>
        <authorList>
            <person name="Biondi T.C."/>
            <person name="Hanschen E.R."/>
            <person name="Kwon T."/>
            <person name="Eng W."/>
            <person name="Kruse C.P.S."/>
            <person name="Koehler S.I."/>
            <person name="Kunde Y."/>
            <person name="Gleasner C.D."/>
            <person name="You Mak K.T."/>
            <person name="Polle J."/>
            <person name="Hovde B.T."/>
            <person name="Starkenburg S.R."/>
        </authorList>
    </citation>
    <scope>NUCLEOTIDE SEQUENCE [LARGE SCALE GENOMIC DNA]</scope>
    <source>
        <strain evidence="2 3">DOE0152z</strain>
    </source>
</reference>
<dbReference type="InterPro" id="IPR036410">
    <property type="entry name" value="HSP_DnaJ_Cys-rich_dom_sf"/>
</dbReference>
<feature type="compositionally biased region" description="Low complexity" evidence="1">
    <location>
        <begin position="124"/>
        <end position="137"/>
    </location>
</feature>
<keyword evidence="3" id="KW-1185">Reference proteome</keyword>
<feature type="region of interest" description="Disordered" evidence="1">
    <location>
        <begin position="85"/>
        <end position="141"/>
    </location>
</feature>
<proteinExistence type="predicted"/>
<evidence type="ECO:0000313" key="2">
    <source>
        <dbReference type="EMBL" id="WIA11331.1"/>
    </source>
</evidence>
<evidence type="ECO:0000313" key="3">
    <source>
        <dbReference type="Proteomes" id="UP001244341"/>
    </source>
</evidence>
<dbReference type="Gene3D" id="2.10.230.10">
    <property type="entry name" value="Heat shock protein DnaJ, cysteine-rich domain"/>
    <property type="match status" value="1"/>
</dbReference>
<name>A0ABY8TSR5_TETOB</name>
<accession>A0ABY8TSR5</accession>